<dbReference type="PROSITE" id="PS51186">
    <property type="entry name" value="GNAT"/>
    <property type="match status" value="1"/>
</dbReference>
<dbReference type="Pfam" id="PF00583">
    <property type="entry name" value="Acetyltransf_1"/>
    <property type="match status" value="1"/>
</dbReference>
<proteinExistence type="predicted"/>
<protein>
    <recommendedName>
        <fullName evidence="1">N-acetyltransferase domain-containing protein</fullName>
    </recommendedName>
</protein>
<keyword evidence="3" id="KW-1185">Reference proteome</keyword>
<evidence type="ECO:0000259" key="1">
    <source>
        <dbReference type="PROSITE" id="PS51186"/>
    </source>
</evidence>
<dbReference type="BioCyc" id="JESP1508404:G14D9-10160-MONOMER"/>
<dbReference type="Gene3D" id="3.40.630.30">
    <property type="match status" value="1"/>
</dbReference>
<dbReference type="PANTHER" id="PTHR43415:SF3">
    <property type="entry name" value="GNAT-FAMILY ACETYLTRANSFERASE"/>
    <property type="match status" value="1"/>
</dbReference>
<gene>
    <name evidence="2" type="ORF">JMA_09280</name>
</gene>
<dbReference type="SUPFAM" id="SSF55729">
    <property type="entry name" value="Acyl-CoA N-acyltransferases (Nat)"/>
    <property type="match status" value="1"/>
</dbReference>
<evidence type="ECO:0000313" key="2">
    <source>
        <dbReference type="EMBL" id="AJD90245.1"/>
    </source>
</evidence>
<feature type="domain" description="N-acetyltransferase" evidence="1">
    <location>
        <begin position="4"/>
        <end position="170"/>
    </location>
</feature>
<evidence type="ECO:0000313" key="3">
    <source>
        <dbReference type="Proteomes" id="UP000031449"/>
    </source>
</evidence>
<dbReference type="InterPro" id="IPR016181">
    <property type="entry name" value="Acyl_CoA_acyltransferase"/>
</dbReference>
<dbReference type="STRING" id="1508404.JMA_09280"/>
<dbReference type="InterPro" id="IPR000182">
    <property type="entry name" value="GNAT_dom"/>
</dbReference>
<dbReference type="Proteomes" id="UP000031449">
    <property type="component" value="Chromosome"/>
</dbReference>
<dbReference type="PANTHER" id="PTHR43415">
    <property type="entry name" value="SPERMIDINE N(1)-ACETYLTRANSFERASE"/>
    <property type="match status" value="1"/>
</dbReference>
<dbReference type="OrthoDB" id="9802340at2"/>
<dbReference type="EMBL" id="CP009416">
    <property type="protein sequence ID" value="AJD90245.1"/>
    <property type="molecule type" value="Genomic_DNA"/>
</dbReference>
<dbReference type="HOGENOM" id="CLU_013985_19_1_9"/>
<reference evidence="2 3" key="1">
    <citation type="submission" date="2014-08" db="EMBL/GenBank/DDBJ databases">
        <title>Complete genome of a marine bacteria Jeotgalibacillus malaysiensis.</title>
        <authorList>
            <person name="Yaakop A.S."/>
            <person name="Chan K.-G."/>
            <person name="Goh K.M."/>
        </authorList>
    </citation>
    <scope>NUCLEOTIDE SEQUENCE [LARGE SCALE GENOMIC DNA]</scope>
    <source>
        <strain evidence="2 3">D5</strain>
    </source>
</reference>
<dbReference type="AlphaFoldDB" id="A0A0B5AIN8"/>
<dbReference type="GO" id="GO:0016747">
    <property type="term" value="F:acyltransferase activity, transferring groups other than amino-acyl groups"/>
    <property type="evidence" value="ECO:0007669"/>
    <property type="project" value="InterPro"/>
</dbReference>
<accession>A0A0B5AIN8</accession>
<organism evidence="2 3">
    <name type="scientific">Jeotgalibacillus malaysiensis</name>
    <dbReference type="NCBI Taxonomy" id="1508404"/>
    <lineage>
        <taxon>Bacteria</taxon>
        <taxon>Bacillati</taxon>
        <taxon>Bacillota</taxon>
        <taxon>Bacilli</taxon>
        <taxon>Bacillales</taxon>
        <taxon>Caryophanaceae</taxon>
        <taxon>Jeotgalibacillus</taxon>
    </lineage>
</organism>
<dbReference type="KEGG" id="jeo:JMA_09280"/>
<dbReference type="CDD" id="cd04301">
    <property type="entry name" value="NAT_SF"/>
    <property type="match status" value="1"/>
</dbReference>
<name>A0A0B5AIN8_9BACL</name>
<sequence length="170" mass="19489">MEKVQIRLAEQKDAENMLEIQRAVLSEEQYLLSTLEEFKQTIGGQKAWIQSKIDNEREIILVAEIEKVVVGWLVFQSSNRKRLSHTGSLGMMIDSTFRGKGIGKALLQELLNWAEHNPYIEKVSLGVLSTNINAISLYKKMGFIEEGRKVGEIKLNDKEYIDDILMYKNV</sequence>